<accession>A0A7X5XV36</accession>
<evidence type="ECO:0000313" key="3">
    <source>
        <dbReference type="Proteomes" id="UP000535078"/>
    </source>
</evidence>
<dbReference type="RefSeq" id="WP_167922942.1">
    <property type="nucleotide sequence ID" value="NZ_JAATIT010000007.1"/>
</dbReference>
<evidence type="ECO:0008006" key="4">
    <source>
        <dbReference type="Google" id="ProtNLM"/>
    </source>
</evidence>
<evidence type="ECO:0000256" key="1">
    <source>
        <dbReference type="SAM" id="SignalP"/>
    </source>
</evidence>
<dbReference type="EMBL" id="JAATIT010000007">
    <property type="protein sequence ID" value="NJB91588.1"/>
    <property type="molecule type" value="Genomic_DNA"/>
</dbReference>
<organism evidence="2 3">
    <name type="scientific">Sphingopyxis italica</name>
    <dbReference type="NCBI Taxonomy" id="1129133"/>
    <lineage>
        <taxon>Bacteria</taxon>
        <taxon>Pseudomonadati</taxon>
        <taxon>Pseudomonadota</taxon>
        <taxon>Alphaproteobacteria</taxon>
        <taxon>Sphingomonadales</taxon>
        <taxon>Sphingomonadaceae</taxon>
        <taxon>Sphingopyxis</taxon>
    </lineage>
</organism>
<proteinExistence type="predicted"/>
<feature type="signal peptide" evidence="1">
    <location>
        <begin position="1"/>
        <end position="17"/>
    </location>
</feature>
<gene>
    <name evidence="2" type="ORF">GGR90_003800</name>
</gene>
<dbReference type="Proteomes" id="UP000535078">
    <property type="component" value="Unassembled WGS sequence"/>
</dbReference>
<protein>
    <recommendedName>
        <fullName evidence="4">Secreted protein</fullName>
    </recommendedName>
</protein>
<comment type="caution">
    <text evidence="2">The sequence shown here is derived from an EMBL/GenBank/DDBJ whole genome shotgun (WGS) entry which is preliminary data.</text>
</comment>
<keyword evidence="1" id="KW-0732">Signal</keyword>
<name>A0A7X5XV36_9SPHN</name>
<feature type="chain" id="PRO_5030826749" description="Secreted protein" evidence="1">
    <location>
        <begin position="18"/>
        <end position="212"/>
    </location>
</feature>
<keyword evidence="3" id="KW-1185">Reference proteome</keyword>
<reference evidence="2 3" key="1">
    <citation type="submission" date="2020-03" db="EMBL/GenBank/DDBJ databases">
        <title>Genomic Encyclopedia of Type Strains, Phase IV (KMG-IV): sequencing the most valuable type-strain genomes for metagenomic binning, comparative biology and taxonomic classification.</title>
        <authorList>
            <person name="Goeker M."/>
        </authorList>
    </citation>
    <scope>NUCLEOTIDE SEQUENCE [LARGE SCALE GENOMIC DNA]</scope>
    <source>
        <strain evidence="2 3">DSM 25229</strain>
    </source>
</reference>
<evidence type="ECO:0000313" key="2">
    <source>
        <dbReference type="EMBL" id="NJB91588.1"/>
    </source>
</evidence>
<sequence>MRTLLLAAALIAVPAAAQDSPFVGEYAIAEGPDAGGGLLIKDDGGFQYYFVAGAFDERAEGRWEMRGAMVCLTTDPKPVPPTMEKGPPIEADGEIPTLLVTWPNGEGVAGVDFVIGFDSGDPAEDYTQYDGWTMPAGDTRVPRWVELREPIYGIAAPRYELTEADDGKLRVIIVPNDIGVVDFDGACAEKTERGLTLHRAEGEMRFVRLGGE</sequence>
<dbReference type="AlphaFoldDB" id="A0A7X5XV36"/>